<proteinExistence type="predicted"/>
<reference evidence="1" key="1">
    <citation type="submission" date="2019-04" db="EMBL/GenBank/DDBJ databases">
        <title>Moraxella osloensis CCUG 73412, isolated from corneal scrapings as causative agent of keratitis.</title>
        <authorList>
            <person name="Connolly G."/>
            <person name="Jaen-Luchoro D."/>
            <person name="Pinyeiro-Iglesias B."/>
            <person name="Curry A."/>
            <person name="Knowles S."/>
            <person name="Moore E.R.B."/>
        </authorList>
    </citation>
    <scope>NUCLEOTIDE SEQUENCE</scope>
    <source>
        <strain evidence="1">CCUG 73412</strain>
    </source>
</reference>
<dbReference type="EMBL" id="SSCJ01000005">
    <property type="protein sequence ID" value="MDI4509998.1"/>
    <property type="molecule type" value="Genomic_DNA"/>
</dbReference>
<protein>
    <submittedName>
        <fullName evidence="1">DUF72 domain-containing protein</fullName>
    </submittedName>
</protein>
<evidence type="ECO:0000313" key="1">
    <source>
        <dbReference type="EMBL" id="MDI4509998.1"/>
    </source>
</evidence>
<dbReference type="InterPro" id="IPR002763">
    <property type="entry name" value="DUF72"/>
</dbReference>
<dbReference type="InterPro" id="IPR036520">
    <property type="entry name" value="UPF0759_sf"/>
</dbReference>
<dbReference type="PANTHER" id="PTHR30348">
    <property type="entry name" value="UNCHARACTERIZED PROTEIN YECE"/>
    <property type="match status" value="1"/>
</dbReference>
<dbReference type="SUPFAM" id="SSF117396">
    <property type="entry name" value="TM1631-like"/>
    <property type="match status" value="1"/>
</dbReference>
<dbReference type="PANTHER" id="PTHR30348:SF4">
    <property type="entry name" value="DUF72 DOMAIN-CONTAINING PROTEIN"/>
    <property type="match status" value="1"/>
</dbReference>
<sequence>MNYIGCSGFSERLWQGFFYPEALATKAYLSYYAQHLNAVEINSTFYRKPTQKTLQNWYNATPTTFKFFIKMPKTITHLQKLVDSHDMTVEFCEHIYAGLQDKLAGLLFQLPPSFKYTDENLQKVVATIDSRFINVVEFRHVSWWCDEVIMALKEANIVMAGVSILLKSADNPIPNDVIINQDDTLYYRLHGVPVMFKSEYSEAELTALAEELKNFNGQRYVFFNNTFGIAGIKNALFLNKLLNN</sequence>
<comment type="caution">
    <text evidence="1">The sequence shown here is derived from an EMBL/GenBank/DDBJ whole genome shotgun (WGS) entry which is preliminary data.</text>
</comment>
<gene>
    <name evidence="1" type="ORF">E6P75_07225</name>
</gene>
<dbReference type="Gene3D" id="3.20.20.410">
    <property type="entry name" value="Protein of unknown function UPF0759"/>
    <property type="match status" value="1"/>
</dbReference>
<organism evidence="1">
    <name type="scientific">Faucicola osloensis</name>
    <name type="common">Moraxella osloensis</name>
    <dbReference type="NCBI Taxonomy" id="34062"/>
    <lineage>
        <taxon>Bacteria</taxon>
        <taxon>Pseudomonadati</taxon>
        <taxon>Pseudomonadota</taxon>
        <taxon>Gammaproteobacteria</taxon>
        <taxon>Moraxellales</taxon>
        <taxon>Moraxellaceae</taxon>
        <taxon>Faucicola</taxon>
    </lineage>
</organism>
<dbReference type="Pfam" id="PF01904">
    <property type="entry name" value="DUF72"/>
    <property type="match status" value="1"/>
</dbReference>
<name>A0AAW6TDI5_FAUOS</name>
<dbReference type="AlphaFoldDB" id="A0AAW6TDI5"/>
<accession>A0AAW6TDI5</accession>